<keyword evidence="2 4" id="KW-0479">Metal-binding</keyword>
<dbReference type="Pfam" id="PF13442">
    <property type="entry name" value="Cytochrome_CBB3"/>
    <property type="match status" value="1"/>
</dbReference>
<dbReference type="EMBL" id="CP072648">
    <property type="protein sequence ID" value="QUW03341.1"/>
    <property type="molecule type" value="Genomic_DNA"/>
</dbReference>
<dbReference type="InterPro" id="IPR009056">
    <property type="entry name" value="Cyt_c-like_dom"/>
</dbReference>
<evidence type="ECO:0000256" key="4">
    <source>
        <dbReference type="PROSITE-ProRule" id="PRU00433"/>
    </source>
</evidence>
<accession>A0ABX8B8S5</accession>
<dbReference type="RefSeq" id="WP_211429232.1">
    <property type="nucleotide sequence ID" value="NZ_CP072648.1"/>
</dbReference>
<organism evidence="6 7">
    <name type="scientific">Chloracidobacterium validum</name>
    <dbReference type="NCBI Taxonomy" id="2821543"/>
    <lineage>
        <taxon>Bacteria</taxon>
        <taxon>Pseudomonadati</taxon>
        <taxon>Acidobacteriota</taxon>
        <taxon>Terriglobia</taxon>
        <taxon>Terriglobales</taxon>
        <taxon>Acidobacteriaceae</taxon>
        <taxon>Chloracidobacterium</taxon>
    </lineage>
</organism>
<dbReference type="Gene3D" id="1.10.760.10">
    <property type="entry name" value="Cytochrome c-like domain"/>
    <property type="match status" value="1"/>
</dbReference>
<evidence type="ECO:0000256" key="1">
    <source>
        <dbReference type="ARBA" id="ARBA00022617"/>
    </source>
</evidence>
<evidence type="ECO:0000256" key="3">
    <source>
        <dbReference type="ARBA" id="ARBA00023004"/>
    </source>
</evidence>
<sequence>MLRSACHLTVLALFSLVTLTGDRLATGWRGIRVTSVSDEATSKRLARGKRLYLGAGACVACHGTDGRPTVPDAPDFTDTAWQRKHTDADIAQAIANGKGTMPAFKGSAADVEALTAYVRSFAK</sequence>
<evidence type="ECO:0000256" key="2">
    <source>
        <dbReference type="ARBA" id="ARBA00022723"/>
    </source>
</evidence>
<gene>
    <name evidence="6" type="ORF">J8C06_02560</name>
</gene>
<keyword evidence="7" id="KW-1185">Reference proteome</keyword>
<dbReference type="Proteomes" id="UP000676506">
    <property type="component" value="Chromosome 1"/>
</dbReference>
<dbReference type="InterPro" id="IPR036909">
    <property type="entry name" value="Cyt_c-like_dom_sf"/>
</dbReference>
<keyword evidence="3 4" id="KW-0408">Iron</keyword>
<protein>
    <submittedName>
        <fullName evidence="6">C-type cytochrome</fullName>
    </submittedName>
</protein>
<reference evidence="6 7" key="1">
    <citation type="submission" date="2021-03" db="EMBL/GenBank/DDBJ databases">
        <title>Genomic and phenotypic characterization of Chloracidobacterium isolates provides evidence for multiple species.</title>
        <authorList>
            <person name="Saini M.K."/>
            <person name="Costas A.M.G."/>
            <person name="Tank M."/>
            <person name="Bryant D.A."/>
        </authorList>
    </citation>
    <scope>NUCLEOTIDE SEQUENCE [LARGE SCALE GENOMIC DNA]</scope>
    <source>
        <strain evidence="6 7">BV2-C</strain>
    </source>
</reference>
<feature type="domain" description="Cytochrome c" evidence="5">
    <location>
        <begin position="43"/>
        <end position="122"/>
    </location>
</feature>
<keyword evidence="1 4" id="KW-0349">Heme</keyword>
<evidence type="ECO:0000313" key="7">
    <source>
        <dbReference type="Proteomes" id="UP000676506"/>
    </source>
</evidence>
<evidence type="ECO:0000259" key="5">
    <source>
        <dbReference type="PROSITE" id="PS51007"/>
    </source>
</evidence>
<dbReference type="PROSITE" id="PS51007">
    <property type="entry name" value="CYTC"/>
    <property type="match status" value="1"/>
</dbReference>
<proteinExistence type="predicted"/>
<dbReference type="SUPFAM" id="SSF46626">
    <property type="entry name" value="Cytochrome c"/>
    <property type="match status" value="1"/>
</dbReference>
<evidence type="ECO:0000313" key="6">
    <source>
        <dbReference type="EMBL" id="QUW03341.1"/>
    </source>
</evidence>
<name>A0ABX8B8S5_9BACT</name>